<dbReference type="AlphaFoldDB" id="A0AAV1XBT1"/>
<protein>
    <submittedName>
        <fullName evidence="1">Uncharacterized protein</fullName>
    </submittedName>
</protein>
<dbReference type="EMBL" id="CAXHTB010000013">
    <property type="protein sequence ID" value="CAL0318624.1"/>
    <property type="molecule type" value="Genomic_DNA"/>
</dbReference>
<evidence type="ECO:0000313" key="1">
    <source>
        <dbReference type="EMBL" id="CAL0318624.1"/>
    </source>
</evidence>
<dbReference type="Proteomes" id="UP001497480">
    <property type="component" value="Unassembled WGS sequence"/>
</dbReference>
<keyword evidence="2" id="KW-1185">Reference proteome</keyword>
<evidence type="ECO:0000313" key="2">
    <source>
        <dbReference type="Proteomes" id="UP001497480"/>
    </source>
</evidence>
<proteinExistence type="predicted"/>
<name>A0AAV1XBT1_LUPLU</name>
<organism evidence="1 2">
    <name type="scientific">Lupinus luteus</name>
    <name type="common">European yellow lupine</name>
    <dbReference type="NCBI Taxonomy" id="3873"/>
    <lineage>
        <taxon>Eukaryota</taxon>
        <taxon>Viridiplantae</taxon>
        <taxon>Streptophyta</taxon>
        <taxon>Embryophyta</taxon>
        <taxon>Tracheophyta</taxon>
        <taxon>Spermatophyta</taxon>
        <taxon>Magnoliopsida</taxon>
        <taxon>eudicotyledons</taxon>
        <taxon>Gunneridae</taxon>
        <taxon>Pentapetalae</taxon>
        <taxon>rosids</taxon>
        <taxon>fabids</taxon>
        <taxon>Fabales</taxon>
        <taxon>Fabaceae</taxon>
        <taxon>Papilionoideae</taxon>
        <taxon>50 kb inversion clade</taxon>
        <taxon>genistoids sensu lato</taxon>
        <taxon>core genistoids</taxon>
        <taxon>Genisteae</taxon>
        <taxon>Lupinus</taxon>
    </lineage>
</organism>
<reference evidence="1 2" key="1">
    <citation type="submission" date="2024-03" db="EMBL/GenBank/DDBJ databases">
        <authorList>
            <person name="Martinez-Hernandez J."/>
        </authorList>
    </citation>
    <scope>NUCLEOTIDE SEQUENCE [LARGE SCALE GENOMIC DNA]</scope>
</reference>
<accession>A0AAV1XBT1</accession>
<gene>
    <name evidence="1" type="ORF">LLUT_LOCUS19684</name>
</gene>
<sequence length="102" mass="11874">MGEWDLSFYDKYMINEYLSNPWNPSLKKHDLCVYQMKPSATYLGEGEGHDESYMRKSLCLEGLEHNQSGPIFKFCMTQQSQIWASFVLSNIWSSTHISDLPI</sequence>
<comment type="caution">
    <text evidence="1">The sequence shown here is derived from an EMBL/GenBank/DDBJ whole genome shotgun (WGS) entry which is preliminary data.</text>
</comment>